<dbReference type="NCBIfam" id="TIGR04131">
    <property type="entry name" value="Bac_Flav_CTERM"/>
    <property type="match status" value="1"/>
</dbReference>
<dbReference type="InterPro" id="IPR026341">
    <property type="entry name" value="T9SS_type_B"/>
</dbReference>
<dbReference type="OrthoDB" id="9765926at2"/>
<accession>A0A315ZBM2</accession>
<dbReference type="Gene3D" id="2.60.40.10">
    <property type="entry name" value="Immunoglobulins"/>
    <property type="match status" value="1"/>
</dbReference>
<name>A0A315ZBM2_SEDFL</name>
<organism evidence="3 4">
    <name type="scientific">Sediminitomix flava</name>
    <dbReference type="NCBI Taxonomy" id="379075"/>
    <lineage>
        <taxon>Bacteria</taxon>
        <taxon>Pseudomonadati</taxon>
        <taxon>Bacteroidota</taxon>
        <taxon>Cytophagia</taxon>
        <taxon>Cytophagales</taxon>
        <taxon>Flammeovirgaceae</taxon>
        <taxon>Sediminitomix</taxon>
    </lineage>
</organism>
<dbReference type="Proteomes" id="UP000245535">
    <property type="component" value="Unassembled WGS sequence"/>
</dbReference>
<dbReference type="PANTHER" id="PTHR44103:SF1">
    <property type="entry name" value="PROPROTEIN CONVERTASE P"/>
    <property type="match status" value="1"/>
</dbReference>
<reference evidence="3 4" key="1">
    <citation type="submission" date="2018-03" db="EMBL/GenBank/DDBJ databases">
        <title>Genomic Encyclopedia of Archaeal and Bacterial Type Strains, Phase II (KMG-II): from individual species to whole genera.</title>
        <authorList>
            <person name="Goeker M."/>
        </authorList>
    </citation>
    <scope>NUCLEOTIDE SEQUENCE [LARGE SCALE GENOMIC DNA]</scope>
    <source>
        <strain evidence="3 4">DSM 28229</strain>
    </source>
</reference>
<comment type="caution">
    <text evidence="3">The sequence shown here is derived from an EMBL/GenBank/DDBJ whole genome shotgun (WGS) entry which is preliminary data.</text>
</comment>
<dbReference type="Pfam" id="PF13585">
    <property type="entry name" value="CHU_C"/>
    <property type="match status" value="1"/>
</dbReference>
<sequence>MRKIFFVIFLLLSKLTFGQTFSYDNSVSLPAVEKANALWLDYNLDGNMDVLITGMQGSTPITYLYRNNGDGSWDNVTSGLQQIYEAELAVSDINNDGYPDFAMAGKSVSNEPISRVYLNNVGLGFTEVDLGVDLAQGGLCWVDLDRDGIEELILSGFDENFNLYTKLLKYNGTTFEEQEHNLPAISYGQFKAMDYDQDGNFEILVTGTNDNFSLESSLYEHDGNFSFSNTNQSFTPIASSGKIELLDWNIDGFTDVILAGFSSTNEFVKLYENQSGLGFTEVFEFDATQDVAIEVLDYDYDGDVDVFLSGDESGSITAKVYRNDLSTFSIQTADFPDVTSGVIRKADYNADYKNDLLITGKGDGGNFTYLYQNVGASSNTAPSAPSNLNAAVNLNDVSLSFSVEGNDDLTPLSALAYSYYVGTTTGSADILSPLADLNTGYRYSSGLSSTQFSGQELRLENLAEGQYYYGVQSIDQDGVGSAFSTEDSFIICDKADLGDDFSVCVNTEIILNEGTTDDVVNWYNLADHSLISSGNELTMSISEKVEIEVQVLKPLGCVVKDTIEVDVFVQEELSLGSDLEVCEGEEVSFDLSSDHWESIQWIDVDPDTVLATTASLNIQISADRTVRVETTDANGCTYSDEITITKKDLPVPDLGDDLSFCEGETMAFDLSTASYETIEWYNIDTGERLSTENVFSYTVTESFNLEAVVTQNACSSRDTIAVTKNNLPDVNLGATPYVCQYETHTFDLSDEGWDEIKWYFTSDHSLQSTEAIWSFDVETDTEVTVVVSNENGCVDSTSIWVRAYDKPRVDIGDEIEVCNGESYTFDLRLENWESVSWRLLDNDSIVGTDAQLEILPIEDIQIEVTVTDANTCNAKDTVWLRKLEEVNVELGEDFSQCENTTYTFDQTEEAWASLKWISLPSGLELGTEETYTHTFTSASMIMLEVIDNKGCVGRDTITLEVDELPVVELGENPWICTSETITLDLSAESYASVSWYDATADTLLLDAASLSITPSAAMDIKVIVTSEEGCESSDELTVNVYELPAISLGEDQEVCDEEITTFDLTIYDYQTIVWRNILTDSILGNEPDLSLEITEDILLEVSVTDENSCVNYDTVFIDHLELPVIDLGEDRNVCLNQFTQIDLSTEGYAEVNWYEKGNPLALSLNSDQFTYEVTETLELVAEVFNAKSCVSYDTLLIRPITLPEFDLGTDTALCFQEVLHLDLNTLDAASYEWESTKLGVISTEAEMSLEVLENDTIYLTAFNESSCRYSDTLFLEMRSLPTFNLGADTTLCDGGTVLLYGPTGMSSVEWFDLSTSASLASTWFYEHEVNSSQEIVCLATDPNGCQYADTIKVAMETLPQPDLGNDLSICYGDSIRLSLGESWTSIQWSSAFEGDLGASEQLTKTIFEDETIYVEVSSALGCVGRDTIEIKVLDLPIFSLGADTAVCDGETLVLNTVSSAAETKWSTKQLGILTETSSQLVWTVTQTDTLIAEAMSEAGCVYADTIVIQKLDLPSFNLGEDQAICYGQELNLSLSDEFLQVNWYDSTKLIQANNSNLNYTIFSDETIIAEVFSSAGCVYYDTLQVSVIDLPQAQAGDDKDICWGSQVEIGQALTNYDRTDYQFSWSPSNNLSDPHISNPIFTGDSTQTYVLEIRTAEGCIGLYDTMTVRVNEKVIADAGEHHAICWGTSTTLGGATVGTGGEGYFVYDWSPREFLDDPNVANPVATLEETTTFQVIVYSGQCIPDTASITIEVIDLPEPKASEDVTIGQGATTTLTAEGGLYYLWSPNYNIDDPTSPTPIVNPQVNTTYVVTAYNQFGCEATDSVTVFVENELFIPNLFTPNGDGQNDTFKVYGFGIQNLELKVTDRYGKLVYQSSNTSDILENGWDGTVNGIAVESGIYFWYIEGSFMDNSPLSFRGKQSGTINLAR</sequence>
<feature type="chain" id="PRO_5016293375" evidence="2">
    <location>
        <begin position="23"/>
        <end position="1928"/>
    </location>
</feature>
<keyword evidence="1 2" id="KW-0732">Signal</keyword>
<dbReference type="SUPFAM" id="SSF69318">
    <property type="entry name" value="Integrin alpha N-terminal domain"/>
    <property type="match status" value="2"/>
</dbReference>
<dbReference type="InterPro" id="IPR013517">
    <property type="entry name" value="FG-GAP"/>
</dbReference>
<keyword evidence="4" id="KW-1185">Reference proteome</keyword>
<dbReference type="RefSeq" id="WP_109616832.1">
    <property type="nucleotide sequence ID" value="NZ_QGDO01000002.1"/>
</dbReference>
<dbReference type="InterPro" id="IPR013783">
    <property type="entry name" value="Ig-like_fold"/>
</dbReference>
<gene>
    <name evidence="3" type="ORF">BC781_102247</name>
</gene>
<evidence type="ECO:0000313" key="3">
    <source>
        <dbReference type="EMBL" id="PWJ42702.1"/>
    </source>
</evidence>
<evidence type="ECO:0000256" key="1">
    <source>
        <dbReference type="ARBA" id="ARBA00022729"/>
    </source>
</evidence>
<evidence type="ECO:0000313" key="4">
    <source>
        <dbReference type="Proteomes" id="UP000245535"/>
    </source>
</evidence>
<evidence type="ECO:0000256" key="2">
    <source>
        <dbReference type="SAM" id="SignalP"/>
    </source>
</evidence>
<dbReference type="PANTHER" id="PTHR44103">
    <property type="entry name" value="PROPROTEIN CONVERTASE P"/>
    <property type="match status" value="1"/>
</dbReference>
<dbReference type="Pfam" id="PF13517">
    <property type="entry name" value="FG-GAP_3"/>
    <property type="match status" value="1"/>
</dbReference>
<dbReference type="InterPro" id="IPR028994">
    <property type="entry name" value="Integrin_alpha_N"/>
</dbReference>
<proteinExistence type="predicted"/>
<dbReference type="EMBL" id="QGDO01000002">
    <property type="protein sequence ID" value="PWJ42702.1"/>
    <property type="molecule type" value="Genomic_DNA"/>
</dbReference>
<protein>
    <submittedName>
        <fullName evidence="3">Gliding motility-associated-like protein</fullName>
    </submittedName>
</protein>
<feature type="signal peptide" evidence="2">
    <location>
        <begin position="1"/>
        <end position="22"/>
    </location>
</feature>